<sequence length="335" mass="36108">MSGYLSRERKVAIEAVEQASKVCKLVFKQLVEGETLTKGDKSPVTFADFSAQAIVNSILEKHFPNDPIVGEEDSKDLQGESGEKLRSKVVELTNLVISPSLSEDQILKAIDRGQYEGGKSGRFWTLDPIDGTKGFLRGEQYAVCLALIEDGKVKLGVLGCPNLPHDINNEHNTGRGSIFVAVKGRGAFRRPLGGSDEDETPIKASSITDLTKTKFCESVESGHTSQSDSATIANKLGITLPPVRMDSQCKYGCIANGDADIYLRLRVSATYVEKIWDHAAGSILVAEAGGRVSDTNGDELDFSQGRRLEKNVGVVAANASIYDKVIEAVKAQVSS</sequence>
<name>A0A9W8A8U6_9FUNG</name>
<dbReference type="GO" id="GO:0000103">
    <property type="term" value="P:sulfate assimilation"/>
    <property type="evidence" value="ECO:0007669"/>
    <property type="project" value="TreeGrafter"/>
</dbReference>
<dbReference type="InterPro" id="IPR000760">
    <property type="entry name" value="Inositol_monophosphatase-like"/>
</dbReference>
<keyword evidence="4 10" id="KW-0479">Metal-binding</keyword>
<dbReference type="Pfam" id="PF00459">
    <property type="entry name" value="Inositol_P"/>
    <property type="match status" value="1"/>
</dbReference>
<comment type="similarity">
    <text evidence="2">Belongs to the inositol monophosphatase superfamily.</text>
</comment>
<dbReference type="CDD" id="cd01517">
    <property type="entry name" value="PAP_phosphatase"/>
    <property type="match status" value="1"/>
</dbReference>
<dbReference type="PROSITE" id="PS00630">
    <property type="entry name" value="IMP_2"/>
    <property type="match status" value="1"/>
</dbReference>
<reference evidence="11" key="1">
    <citation type="submission" date="2022-07" db="EMBL/GenBank/DDBJ databases">
        <title>Phylogenomic reconstructions and comparative analyses of Kickxellomycotina fungi.</title>
        <authorList>
            <person name="Reynolds N.K."/>
            <person name="Stajich J.E."/>
            <person name="Barry K."/>
            <person name="Grigoriev I.V."/>
            <person name="Crous P."/>
            <person name="Smith M.E."/>
        </authorList>
    </citation>
    <scope>NUCLEOTIDE SEQUENCE</scope>
    <source>
        <strain evidence="11">NBRC 100468</strain>
    </source>
</reference>
<evidence type="ECO:0000256" key="8">
    <source>
        <dbReference type="ARBA" id="ARBA00044479"/>
    </source>
</evidence>
<dbReference type="SUPFAM" id="SSF56655">
    <property type="entry name" value="Carbohydrate phosphatase"/>
    <property type="match status" value="1"/>
</dbReference>
<evidence type="ECO:0000256" key="10">
    <source>
        <dbReference type="PIRSR" id="PIRSR600760-2"/>
    </source>
</evidence>
<evidence type="ECO:0000256" key="7">
    <source>
        <dbReference type="ARBA" id="ARBA00044466"/>
    </source>
</evidence>
<dbReference type="EC" id="3.1.3.7" evidence="3"/>
<gene>
    <name evidence="11" type="primary">MET22</name>
    <name evidence="11" type="ORF">H4219_000590</name>
</gene>
<dbReference type="InterPro" id="IPR020583">
    <property type="entry name" value="Inositol_monoP_metal-BS"/>
</dbReference>
<feature type="binding site" evidence="10">
    <location>
        <position position="130"/>
    </location>
    <ligand>
        <name>Mg(2+)</name>
        <dbReference type="ChEBI" id="CHEBI:18420"/>
        <label>1</label>
        <note>catalytic</note>
    </ligand>
</feature>
<dbReference type="AlphaFoldDB" id="A0A9W8A8U6"/>
<dbReference type="EMBL" id="JANBPU010000004">
    <property type="protein sequence ID" value="KAJ1921553.1"/>
    <property type="molecule type" value="Genomic_DNA"/>
</dbReference>
<keyword evidence="6 10" id="KW-0460">Magnesium</keyword>
<dbReference type="GO" id="GO:0008441">
    <property type="term" value="F:3'(2'),5'-bisphosphate nucleotidase activity"/>
    <property type="evidence" value="ECO:0007669"/>
    <property type="project" value="UniProtKB-EC"/>
</dbReference>
<evidence type="ECO:0000256" key="5">
    <source>
        <dbReference type="ARBA" id="ARBA00022801"/>
    </source>
</evidence>
<evidence type="ECO:0000256" key="9">
    <source>
        <dbReference type="ARBA" id="ARBA00044484"/>
    </source>
</evidence>
<evidence type="ECO:0000256" key="1">
    <source>
        <dbReference type="ARBA" id="ARBA00001946"/>
    </source>
</evidence>
<comment type="caution">
    <text evidence="11">The sequence shown here is derived from an EMBL/GenBank/DDBJ whole genome shotgun (WGS) entry which is preliminary data.</text>
</comment>
<dbReference type="NCBIfam" id="TIGR01330">
    <property type="entry name" value="bisphos_HAL2"/>
    <property type="match status" value="1"/>
</dbReference>
<keyword evidence="12" id="KW-1185">Reference proteome</keyword>
<feature type="binding site" evidence="10">
    <location>
        <position position="277"/>
    </location>
    <ligand>
        <name>Mg(2+)</name>
        <dbReference type="ChEBI" id="CHEBI:18420"/>
        <label>1</label>
        <note>catalytic</note>
    </ligand>
</feature>
<dbReference type="InterPro" id="IPR006239">
    <property type="entry name" value="DPNP"/>
</dbReference>
<dbReference type="Gene3D" id="3.30.540.10">
    <property type="entry name" value="Fructose-1,6-Bisphosphatase, subunit A, domain 1"/>
    <property type="match status" value="1"/>
</dbReference>
<proteinExistence type="inferred from homology"/>
<feature type="binding site" evidence="10">
    <location>
        <position position="71"/>
    </location>
    <ligand>
        <name>Mg(2+)</name>
        <dbReference type="ChEBI" id="CHEBI:18420"/>
        <label>1</label>
        <note>catalytic</note>
    </ligand>
</feature>
<evidence type="ECO:0000256" key="3">
    <source>
        <dbReference type="ARBA" id="ARBA00012633"/>
    </source>
</evidence>
<dbReference type="PANTHER" id="PTHR43200:SF6">
    <property type="entry name" value="3'(2'),5'-BISPHOSPHATE NUCLEOTIDASE"/>
    <property type="match status" value="1"/>
</dbReference>
<dbReference type="OrthoDB" id="411145at2759"/>
<comment type="catalytic activity">
    <reaction evidence="9">
        <text>3'-phosphoadenylyl sulfate + H2O = adenosine 5'-phosphosulfate + phosphate</text>
        <dbReference type="Rhea" id="RHEA:77639"/>
        <dbReference type="ChEBI" id="CHEBI:15377"/>
        <dbReference type="ChEBI" id="CHEBI:43474"/>
        <dbReference type="ChEBI" id="CHEBI:58243"/>
        <dbReference type="ChEBI" id="CHEBI:58339"/>
        <dbReference type="EC" id="3.1.3.7"/>
    </reaction>
    <physiologicalReaction direction="left-to-right" evidence="9">
        <dbReference type="Rhea" id="RHEA:77640"/>
    </physiologicalReaction>
</comment>
<dbReference type="Gene3D" id="3.40.190.80">
    <property type="match status" value="1"/>
</dbReference>
<organism evidence="11 12">
    <name type="scientific">Mycoemilia scoparia</name>
    <dbReference type="NCBI Taxonomy" id="417184"/>
    <lineage>
        <taxon>Eukaryota</taxon>
        <taxon>Fungi</taxon>
        <taxon>Fungi incertae sedis</taxon>
        <taxon>Zoopagomycota</taxon>
        <taxon>Kickxellomycotina</taxon>
        <taxon>Kickxellomycetes</taxon>
        <taxon>Kickxellales</taxon>
        <taxon>Kickxellaceae</taxon>
        <taxon>Mycoemilia</taxon>
    </lineage>
</organism>
<dbReference type="PRINTS" id="PR00377">
    <property type="entry name" value="IMPHPHTASES"/>
</dbReference>
<keyword evidence="5 11" id="KW-0378">Hydrolase</keyword>
<feature type="binding site" evidence="10">
    <location>
        <position position="127"/>
    </location>
    <ligand>
        <name>Mg(2+)</name>
        <dbReference type="ChEBI" id="CHEBI:18420"/>
        <label>1</label>
        <note>catalytic</note>
    </ligand>
</feature>
<protein>
    <recommendedName>
        <fullName evidence="3">3'(2'),5'-bisphosphate nucleotidase</fullName>
        <ecNumber evidence="3">3.1.3.7</ecNumber>
    </recommendedName>
</protein>
<evidence type="ECO:0000313" key="11">
    <source>
        <dbReference type="EMBL" id="KAJ1921553.1"/>
    </source>
</evidence>
<evidence type="ECO:0000313" key="12">
    <source>
        <dbReference type="Proteomes" id="UP001150538"/>
    </source>
</evidence>
<dbReference type="InterPro" id="IPR051090">
    <property type="entry name" value="Inositol_monoP_superfamily"/>
</dbReference>
<dbReference type="GO" id="GO:0046854">
    <property type="term" value="P:phosphatidylinositol phosphate biosynthetic process"/>
    <property type="evidence" value="ECO:0007669"/>
    <property type="project" value="InterPro"/>
</dbReference>
<comment type="catalytic activity">
    <reaction evidence="7">
        <text>adenosine 2',5'-bisphosphate + H2O = AMP + phosphate</text>
        <dbReference type="Rhea" id="RHEA:77643"/>
        <dbReference type="ChEBI" id="CHEBI:15377"/>
        <dbReference type="ChEBI" id="CHEBI:43474"/>
        <dbReference type="ChEBI" id="CHEBI:194156"/>
        <dbReference type="ChEBI" id="CHEBI:456215"/>
        <dbReference type="EC" id="3.1.3.7"/>
    </reaction>
    <physiologicalReaction direction="left-to-right" evidence="7">
        <dbReference type="Rhea" id="RHEA:77644"/>
    </physiologicalReaction>
</comment>
<dbReference type="GO" id="GO:0046872">
    <property type="term" value="F:metal ion binding"/>
    <property type="evidence" value="ECO:0007669"/>
    <property type="project" value="UniProtKB-KW"/>
</dbReference>
<evidence type="ECO:0000256" key="2">
    <source>
        <dbReference type="ARBA" id="ARBA00009759"/>
    </source>
</evidence>
<dbReference type="PROSITE" id="PS00629">
    <property type="entry name" value="IMP_1"/>
    <property type="match status" value="1"/>
</dbReference>
<dbReference type="Proteomes" id="UP001150538">
    <property type="component" value="Unassembled WGS sequence"/>
</dbReference>
<dbReference type="PANTHER" id="PTHR43200">
    <property type="entry name" value="PHOSPHATASE"/>
    <property type="match status" value="1"/>
</dbReference>
<feature type="binding site" evidence="10">
    <location>
        <position position="129"/>
    </location>
    <ligand>
        <name>Mg(2+)</name>
        <dbReference type="ChEBI" id="CHEBI:18420"/>
        <label>1</label>
        <note>catalytic</note>
    </ligand>
</feature>
<evidence type="ECO:0000256" key="4">
    <source>
        <dbReference type="ARBA" id="ARBA00022723"/>
    </source>
</evidence>
<dbReference type="FunFam" id="3.40.190.80:FF:000003">
    <property type="entry name" value="PAP-specific phosphatase HAL2-like"/>
    <property type="match status" value="1"/>
</dbReference>
<accession>A0A9W8A8U6</accession>
<evidence type="ECO:0000256" key="6">
    <source>
        <dbReference type="ARBA" id="ARBA00022842"/>
    </source>
</evidence>
<dbReference type="InterPro" id="IPR020550">
    <property type="entry name" value="Inositol_monophosphatase_CS"/>
</dbReference>
<comment type="cofactor">
    <cofactor evidence="1 10">
        <name>Mg(2+)</name>
        <dbReference type="ChEBI" id="CHEBI:18420"/>
    </cofactor>
</comment>
<comment type="catalytic activity">
    <reaction evidence="8">
        <text>adenosine 3',5'-bisphosphate + H2O = AMP + phosphate</text>
        <dbReference type="Rhea" id="RHEA:10040"/>
        <dbReference type="ChEBI" id="CHEBI:15377"/>
        <dbReference type="ChEBI" id="CHEBI:43474"/>
        <dbReference type="ChEBI" id="CHEBI:58343"/>
        <dbReference type="ChEBI" id="CHEBI:456215"/>
        <dbReference type="EC" id="3.1.3.7"/>
    </reaction>
    <physiologicalReaction direction="left-to-right" evidence="8">
        <dbReference type="Rhea" id="RHEA:10041"/>
    </physiologicalReaction>
</comment>